<dbReference type="Proteomes" id="UP001143856">
    <property type="component" value="Unassembled WGS sequence"/>
</dbReference>
<protein>
    <submittedName>
        <fullName evidence="1">Uncharacterized protein</fullName>
    </submittedName>
</protein>
<name>A0ACC1PLC2_9PEZI</name>
<evidence type="ECO:0000313" key="2">
    <source>
        <dbReference type="Proteomes" id="UP001143856"/>
    </source>
</evidence>
<gene>
    <name evidence="1" type="ORF">NUW58_g1647</name>
</gene>
<keyword evidence="2" id="KW-1185">Reference proteome</keyword>
<sequence length="444" mass="48728">MDFRRIMPITKFWAYLLITSQFALVLSAVLPDGNSHPKIAPREEQGVTQNGDLKAFSMQCPGYAFPQVICISRCGSLIHGDFERKVRDVVGDSDTYESTSAPSEPTFQDISYADFLVWDTSVGFEILGPQPSVEFIFAVDNASHVGPVYAPTTNELYFSRLSLGFLPQLVIDLNQNPPTLSERVANPPIYAGTGGRFYKGLIYFSTIGGNSSLEGHSFRPGVYTLDPRTGKSNVIVNNYYGYYFNGVDDLEIDDHGQIWFTDNNYGRTSHVNTHAPQMGVGTYRFNTSSGLVSLVEDSLLEPNGIIFSPDFQTLYLSDTGAGSVVIDDRVVPAPPLAYNSTGARTTYAYDVSNSRKRLLNKRVLYRAIEYVADGIGISREGYLVAGTGHGVDILSADGEPLVRVQTNFTVLNTAWAGKESDELWAFGKGGIARIRLALKGPKPE</sequence>
<comment type="caution">
    <text evidence="1">The sequence shown here is derived from an EMBL/GenBank/DDBJ whole genome shotgun (WGS) entry which is preliminary data.</text>
</comment>
<proteinExistence type="predicted"/>
<evidence type="ECO:0000313" key="1">
    <source>
        <dbReference type="EMBL" id="KAJ2994099.1"/>
    </source>
</evidence>
<organism evidence="1 2">
    <name type="scientific">Xylaria curta</name>
    <dbReference type="NCBI Taxonomy" id="42375"/>
    <lineage>
        <taxon>Eukaryota</taxon>
        <taxon>Fungi</taxon>
        <taxon>Dikarya</taxon>
        <taxon>Ascomycota</taxon>
        <taxon>Pezizomycotina</taxon>
        <taxon>Sordariomycetes</taxon>
        <taxon>Xylariomycetidae</taxon>
        <taxon>Xylariales</taxon>
        <taxon>Xylariaceae</taxon>
        <taxon>Xylaria</taxon>
    </lineage>
</organism>
<reference evidence="1" key="1">
    <citation type="submission" date="2022-10" db="EMBL/GenBank/DDBJ databases">
        <title>Genome Sequence of Xylaria curta.</title>
        <authorList>
            <person name="Buettner E."/>
        </authorList>
    </citation>
    <scope>NUCLEOTIDE SEQUENCE</scope>
    <source>
        <strain evidence="1">Babe10</strain>
    </source>
</reference>
<accession>A0ACC1PLC2</accession>
<dbReference type="EMBL" id="JAPDGR010000186">
    <property type="protein sequence ID" value="KAJ2994099.1"/>
    <property type="molecule type" value="Genomic_DNA"/>
</dbReference>